<dbReference type="Gene3D" id="3.30.420.10">
    <property type="entry name" value="Ribonuclease H-like superfamily/Ribonuclease H"/>
    <property type="match status" value="1"/>
</dbReference>
<dbReference type="GO" id="GO:0003676">
    <property type="term" value="F:nucleic acid binding"/>
    <property type="evidence" value="ECO:0007669"/>
    <property type="project" value="InterPro"/>
</dbReference>
<dbReference type="AlphaFoldDB" id="A0A9X9XKP5"/>
<sequence>MPDRAGALRRDLWRDRDGPADARPRPVLADTTAAARRDGPGRPGGIQKKGFAAALAQIAADHPEAERIEVWFQDEARVGQKGRMVRRWFQRGMRPRMVKDQRYRSAYIFGAVCPARDTGAALVLTHVSVTAMNLLIEEVASQLPAGTHAAMLIDNAGWHTANDLRVPPNITLVHLPPYSPELNAIEKVWQYLRDRYLSGRL</sequence>
<reference evidence="3" key="1">
    <citation type="submission" date="2020-01" db="EMBL/GenBank/DDBJ databases">
        <authorList>
            <person name="Rat A."/>
        </authorList>
    </citation>
    <scope>NUCLEOTIDE SEQUENCE</scope>
    <source>
        <strain evidence="3">LMG 31228</strain>
    </source>
</reference>
<protein>
    <submittedName>
        <fullName evidence="3">IS630 family transposase</fullName>
    </submittedName>
</protein>
<evidence type="ECO:0000259" key="2">
    <source>
        <dbReference type="Pfam" id="PF13358"/>
    </source>
</evidence>
<evidence type="ECO:0000313" key="3">
    <source>
        <dbReference type="EMBL" id="MBR0684281.1"/>
    </source>
</evidence>
<dbReference type="InterPro" id="IPR036397">
    <property type="entry name" value="RNaseH_sf"/>
</dbReference>
<feature type="non-terminal residue" evidence="3">
    <location>
        <position position="201"/>
    </location>
</feature>
<accession>A0A9X9XKP5</accession>
<comment type="caution">
    <text evidence="3">The sequence shown here is derived from an EMBL/GenBank/DDBJ whole genome shotgun (WGS) entry which is preliminary data.</text>
</comment>
<gene>
    <name evidence="3" type="ORF">GXW74_27740</name>
</gene>
<evidence type="ECO:0000313" key="4">
    <source>
        <dbReference type="Proteomes" id="UP001138709"/>
    </source>
</evidence>
<feature type="compositionally biased region" description="Basic and acidic residues" evidence="1">
    <location>
        <begin position="1"/>
        <end position="24"/>
    </location>
</feature>
<feature type="region of interest" description="Disordered" evidence="1">
    <location>
        <begin position="1"/>
        <end position="45"/>
    </location>
</feature>
<keyword evidence="4" id="KW-1185">Reference proteome</keyword>
<dbReference type="NCBIfam" id="NF033545">
    <property type="entry name" value="transpos_IS630"/>
    <property type="match status" value="1"/>
</dbReference>
<reference evidence="3" key="2">
    <citation type="journal article" date="2021" name="Syst. Appl. Microbiol.">
        <title>Roseomonas hellenica sp. nov., isolated from roots of wild-growing Alkanna tinctoria.</title>
        <authorList>
            <person name="Rat A."/>
            <person name="Naranjo H.D."/>
            <person name="Lebbe L."/>
            <person name="Cnockaert M."/>
            <person name="Krigas N."/>
            <person name="Grigoriadou K."/>
            <person name="Maloupa E."/>
            <person name="Willems A."/>
        </authorList>
    </citation>
    <scope>NUCLEOTIDE SEQUENCE</scope>
    <source>
        <strain evidence="3">LMG 31228</strain>
    </source>
</reference>
<dbReference type="EMBL" id="JAAEDL010000085">
    <property type="protein sequence ID" value="MBR0684281.1"/>
    <property type="molecule type" value="Genomic_DNA"/>
</dbReference>
<name>A0A9X9XKP5_9PROT</name>
<dbReference type="InterPro" id="IPR038717">
    <property type="entry name" value="Tc1-like_DDE_dom"/>
</dbReference>
<dbReference type="Pfam" id="PF13358">
    <property type="entry name" value="DDE_3"/>
    <property type="match status" value="1"/>
</dbReference>
<evidence type="ECO:0000256" key="1">
    <source>
        <dbReference type="SAM" id="MobiDB-lite"/>
    </source>
</evidence>
<dbReference type="InterPro" id="IPR047655">
    <property type="entry name" value="Transpos_IS630-like"/>
</dbReference>
<proteinExistence type="predicted"/>
<organism evidence="3 4">
    <name type="scientific">Neoroseomonas eburnea</name>
    <dbReference type="NCBI Taxonomy" id="1346889"/>
    <lineage>
        <taxon>Bacteria</taxon>
        <taxon>Pseudomonadati</taxon>
        <taxon>Pseudomonadota</taxon>
        <taxon>Alphaproteobacteria</taxon>
        <taxon>Acetobacterales</taxon>
        <taxon>Acetobacteraceae</taxon>
        <taxon>Neoroseomonas</taxon>
    </lineage>
</organism>
<dbReference type="Proteomes" id="UP001138709">
    <property type="component" value="Unassembled WGS sequence"/>
</dbReference>
<feature type="domain" description="Tc1-like transposase DDE" evidence="2">
    <location>
        <begin position="70"/>
        <end position="198"/>
    </location>
</feature>